<feature type="transmembrane region" description="Helical" evidence="3">
    <location>
        <begin position="1151"/>
        <end position="1173"/>
    </location>
</feature>
<feature type="transmembrane region" description="Helical" evidence="3">
    <location>
        <begin position="344"/>
        <end position="365"/>
    </location>
</feature>
<evidence type="ECO:0000256" key="3">
    <source>
        <dbReference type="SAM" id="Phobius"/>
    </source>
</evidence>
<dbReference type="GO" id="GO:0005524">
    <property type="term" value="F:ATP binding"/>
    <property type="evidence" value="ECO:0007669"/>
    <property type="project" value="UniProtKB-KW"/>
</dbReference>
<dbReference type="InterPro" id="IPR003593">
    <property type="entry name" value="AAA+_ATPase"/>
</dbReference>
<dbReference type="EMBL" id="CAJNYT010002208">
    <property type="protein sequence ID" value="CAF3455847.1"/>
    <property type="molecule type" value="Genomic_DNA"/>
</dbReference>
<dbReference type="GO" id="GO:0016887">
    <property type="term" value="F:ATP hydrolysis activity"/>
    <property type="evidence" value="ECO:0007669"/>
    <property type="project" value="InterPro"/>
</dbReference>
<dbReference type="InterPro" id="IPR027417">
    <property type="entry name" value="P-loop_NTPase"/>
</dbReference>
<feature type="transmembrane region" description="Helical" evidence="3">
    <location>
        <begin position="313"/>
        <end position="332"/>
    </location>
</feature>
<organism evidence="6 7">
    <name type="scientific">Rotaria socialis</name>
    <dbReference type="NCBI Taxonomy" id="392032"/>
    <lineage>
        <taxon>Eukaryota</taxon>
        <taxon>Metazoa</taxon>
        <taxon>Spiralia</taxon>
        <taxon>Gnathifera</taxon>
        <taxon>Rotifera</taxon>
        <taxon>Eurotatoria</taxon>
        <taxon>Bdelloidea</taxon>
        <taxon>Philodinida</taxon>
        <taxon>Philodinidae</taxon>
        <taxon>Rotaria</taxon>
    </lineage>
</organism>
<feature type="transmembrane region" description="Helical" evidence="3">
    <location>
        <begin position="371"/>
        <end position="387"/>
    </location>
</feature>
<dbReference type="SUPFAM" id="SSF52540">
    <property type="entry name" value="P-loop containing nucleoside triphosphate hydrolases"/>
    <property type="match status" value="2"/>
</dbReference>
<keyword evidence="3" id="KW-1133">Transmembrane helix</keyword>
<feature type="transmembrane region" description="Helical" evidence="3">
    <location>
        <begin position="399"/>
        <end position="421"/>
    </location>
</feature>
<sequence length="1561" mass="179445">MLLYHLWLLIQKSLRYAWRCRSCRCCPKIIFELLLPLICILFLILIRWIHTKSKPLDEAVPLGQIRPSYIELNSASTIPQEESMRVFNYTSMYECPPSDITIEIVSKNLLSPFKRQCPRSSFDLTEKSKRHNGNIILNNTVNGSIISYRCRYDNRDWCHNNSVLKNEQTPITVQHPSLSLCSSTNIAAASNLLRAYLATASLLNPPPTIKKKSLSIYSWPCSSYVSDPLFQMAPAFTLITIFIFIDGCILYSFNLLFHSLIDEKHQGITELLRLISVRPILNSFAWFLRIFIIQLIPNISLILILKLSFDGGIYLPYVSIWLIIPTIILWSIQVLSRAILVGHFFSSNLKASLFLSRAILVGHFFSSNLKASLWSWFIYVGTCWLAVAPPIRLSPVLHLIASAWLPFYSIKRLMIILFRINNDLGRAHLTSEVIFIWFYMLLGSLLMWLLAYYFEQVRPGKYGIPRPWSWPLDYFFNNRFRTSKQRQSIDMQMVETLPDVNTTVRINNLTKTYGRFNTEQQLAVDHISFKLEKSIIHGLIGHNGAGKTSTMEMMCGLLSCNCGTIEIHNKDLHENLDELKQCIGYCPQQDMLFSHLTVREQLEFYARVRSKGNNVDYNQIKELLTMMDMNQYSHRLCHALSGGMQRKLSILCAFVGQANVIILDEPSSSLDPAARRVLWSWLRENKINRTLLISSHLLDEVEELCDSIIILDAGKIRAQGTVLELKQQFGPPGDRLHLDKIPTYIPTEWIIDKKSQFIQVPNRQQLISLLEKLEQDSIKYSLENVTLDEIFLKLTSSTEGLSSEESTVKSSINTLFDARTSTNKSYLWSQQAIGVLIRRGNVLLKRARLLPIILLFYVLYAFSPLYMPSSSSTPASTAEHIRYIISSSPALIKKLPLKKLDAKFTPSLYSAQHFERYLSGLRTWQSDNHRYKTLVGLRISSLNHLECYVPSPFLYNVITSCLPVYISFYNYTLIPFKLIPNNEADFSFSLPNFSLLDQDSTYYCFYTLPPRLHLAILLLSTILLICAALIIQDHSLGFHSYSLIHGLRSSIHWTIVFLSDLVLCLIWTLILILIERFVHSSTFNGRFFALAPLLFIGDLPFIYLIAKLFKSPILGATIIVLILQFTHFFYTFRVIIEFFRGRHAITAIIHFLKWALVIIFPNINVFTLMVTILRPYSCSIDDSPLDNQHFSNEHYPHKLLIHILILIGQFIFYFILLIFIDTWKLPIFGFCTQSAINQQEEDNDVTTERQRIETMNHEEKQNEAVIIDNISKYYHCSINPAVNRLTFAVPHRECFGLLGFNGSDDIFHLSDIGKTTTFRMLVGELQPSHGHIYKNNKDLIGYCPQDDITFSALTVLKSIDYICRIHGLNPSSINNLLLSQFQLEKYRHRLISHLSGGTRRRLHLALCLIGSPTLLLLDEPTAKVDPLIRSHIRLILQNRPVDTSIVFASHSMLECEQLCDRLTILVRGNARCLGSPRHLKNKYGNDYRIRLTLLQSAFNIPLLQRVDNTNEYTYPKNQLSNLFKILEDLVAQNIIASNYTVQLTSLEHIFLGFQHTLDAIV</sequence>
<feature type="transmembrane region" description="Helical" evidence="3">
    <location>
        <begin position="1199"/>
        <end position="1220"/>
    </location>
</feature>
<evidence type="ECO:0000256" key="1">
    <source>
        <dbReference type="ARBA" id="ARBA00022741"/>
    </source>
</evidence>
<comment type="caution">
    <text evidence="6">The sequence shown here is derived from an EMBL/GenBank/DDBJ whole genome shotgun (WGS) entry which is preliminary data.</text>
</comment>
<feature type="transmembrane region" description="Helical" evidence="3">
    <location>
        <begin position="29"/>
        <end position="49"/>
    </location>
</feature>
<dbReference type="InterPro" id="IPR003439">
    <property type="entry name" value="ABC_transporter-like_ATP-bd"/>
</dbReference>
<dbReference type="PANTHER" id="PTHR19229">
    <property type="entry name" value="ATP-BINDING CASSETTE TRANSPORTER SUBFAMILY A ABCA"/>
    <property type="match status" value="1"/>
</dbReference>
<dbReference type="PANTHER" id="PTHR19229:SF250">
    <property type="entry name" value="ABC TRANSPORTER DOMAIN-CONTAINING PROTEIN-RELATED"/>
    <property type="match status" value="1"/>
</dbReference>
<feature type="domain" description="ABC transporter" evidence="4">
    <location>
        <begin position="504"/>
        <end position="738"/>
    </location>
</feature>
<dbReference type="Gene3D" id="3.40.50.300">
    <property type="entry name" value="P-loop containing nucleotide triphosphate hydrolases"/>
    <property type="match status" value="2"/>
</dbReference>
<feature type="transmembrane region" description="Helical" evidence="3">
    <location>
        <begin position="1112"/>
        <end position="1130"/>
    </location>
</feature>
<gene>
    <name evidence="5" type="ORF">GRG538_LOCUS14573</name>
    <name evidence="6" type="ORF">QYT958_LOCUS3541</name>
</gene>
<feature type="transmembrane region" description="Helical" evidence="3">
    <location>
        <begin position="1086"/>
        <end position="1106"/>
    </location>
</feature>
<name>A0A820UM19_9BILA</name>
<reference evidence="6" key="1">
    <citation type="submission" date="2021-02" db="EMBL/GenBank/DDBJ databases">
        <authorList>
            <person name="Nowell W R."/>
        </authorList>
    </citation>
    <scope>NUCLEOTIDE SEQUENCE</scope>
</reference>
<dbReference type="EMBL" id="CAJOBR010000254">
    <property type="protein sequence ID" value="CAF4487119.1"/>
    <property type="molecule type" value="Genomic_DNA"/>
</dbReference>
<dbReference type="SMART" id="SM00382">
    <property type="entry name" value="AAA"/>
    <property type="match status" value="2"/>
</dbReference>
<dbReference type="PROSITE" id="PS00211">
    <property type="entry name" value="ABC_TRANSPORTER_1"/>
    <property type="match status" value="1"/>
</dbReference>
<keyword evidence="1" id="KW-0547">Nucleotide-binding</keyword>
<feature type="transmembrane region" description="Helical" evidence="3">
    <location>
        <begin position="953"/>
        <end position="971"/>
    </location>
</feature>
<feature type="domain" description="ABC transporter" evidence="4">
    <location>
        <begin position="1265"/>
        <end position="1492"/>
    </location>
</feature>
<dbReference type="CDD" id="cd03263">
    <property type="entry name" value="ABC_subfamily_A"/>
    <property type="match status" value="2"/>
</dbReference>
<feature type="transmembrane region" description="Helical" evidence="3">
    <location>
        <begin position="235"/>
        <end position="257"/>
    </location>
</feature>
<evidence type="ECO:0000313" key="5">
    <source>
        <dbReference type="EMBL" id="CAF3455847.1"/>
    </source>
</evidence>
<feature type="transmembrane region" description="Helical" evidence="3">
    <location>
        <begin position="1012"/>
        <end position="1031"/>
    </location>
</feature>
<dbReference type="InterPro" id="IPR026082">
    <property type="entry name" value="ABCA"/>
</dbReference>
<evidence type="ECO:0000259" key="4">
    <source>
        <dbReference type="PROSITE" id="PS50893"/>
    </source>
</evidence>
<proteinExistence type="predicted"/>
<keyword evidence="3" id="KW-0812">Transmembrane</keyword>
<dbReference type="InterPro" id="IPR017871">
    <property type="entry name" value="ABC_transporter-like_CS"/>
</dbReference>
<protein>
    <recommendedName>
        <fullName evidence="4">ABC transporter domain-containing protein</fullName>
    </recommendedName>
</protein>
<dbReference type="GO" id="GO:0140359">
    <property type="term" value="F:ABC-type transporter activity"/>
    <property type="evidence" value="ECO:0007669"/>
    <property type="project" value="InterPro"/>
</dbReference>
<dbReference type="Proteomes" id="UP000663848">
    <property type="component" value="Unassembled WGS sequence"/>
</dbReference>
<accession>A0A820UM19</accession>
<feature type="transmembrane region" description="Helical" evidence="3">
    <location>
        <begin position="1051"/>
        <end position="1074"/>
    </location>
</feature>
<dbReference type="PROSITE" id="PS50893">
    <property type="entry name" value="ABC_TRANSPORTER_2"/>
    <property type="match status" value="2"/>
</dbReference>
<feature type="transmembrane region" description="Helical" evidence="3">
    <location>
        <begin position="433"/>
        <end position="454"/>
    </location>
</feature>
<feature type="transmembrane region" description="Helical" evidence="3">
    <location>
        <begin position="849"/>
        <end position="867"/>
    </location>
</feature>
<dbReference type="Pfam" id="PF00005">
    <property type="entry name" value="ABC_tran"/>
    <property type="match status" value="2"/>
</dbReference>
<keyword evidence="3" id="KW-0472">Membrane</keyword>
<evidence type="ECO:0000313" key="6">
    <source>
        <dbReference type="EMBL" id="CAF4487119.1"/>
    </source>
</evidence>
<dbReference type="GO" id="GO:0016020">
    <property type="term" value="C:membrane"/>
    <property type="evidence" value="ECO:0007669"/>
    <property type="project" value="InterPro"/>
</dbReference>
<dbReference type="Proteomes" id="UP000663872">
    <property type="component" value="Unassembled WGS sequence"/>
</dbReference>
<evidence type="ECO:0000256" key="2">
    <source>
        <dbReference type="ARBA" id="ARBA00022840"/>
    </source>
</evidence>
<keyword evidence="2" id="KW-0067">ATP-binding</keyword>
<evidence type="ECO:0000313" key="7">
    <source>
        <dbReference type="Proteomes" id="UP000663848"/>
    </source>
</evidence>